<name>A0A2I5HLQ3_SALDZ</name>
<organism evidence="3 4">
    <name type="scientific">Salmonella diarizonae</name>
    <dbReference type="NCBI Taxonomy" id="59204"/>
    <lineage>
        <taxon>Bacteria</taxon>
        <taxon>Pseudomonadati</taxon>
        <taxon>Pseudomonadota</taxon>
        <taxon>Gammaproteobacteria</taxon>
        <taxon>Enterobacterales</taxon>
        <taxon>Enterobacteriaceae</taxon>
        <taxon>Salmonella</taxon>
    </lineage>
</organism>
<dbReference type="Proteomes" id="UP000230639">
    <property type="component" value="Chromosome"/>
</dbReference>
<dbReference type="PROSITE" id="PS51208">
    <property type="entry name" value="AUTOTRANSPORTER"/>
    <property type="match status" value="1"/>
</dbReference>
<proteinExistence type="predicted"/>
<dbReference type="NCBIfam" id="TIGR01414">
    <property type="entry name" value="autotrans_barl"/>
    <property type="match status" value="1"/>
</dbReference>
<dbReference type="Pfam" id="PF03797">
    <property type="entry name" value="Autotransporter"/>
    <property type="match status" value="1"/>
</dbReference>
<feature type="region of interest" description="Disordered" evidence="1">
    <location>
        <begin position="756"/>
        <end position="775"/>
    </location>
</feature>
<feature type="compositionally biased region" description="Basic and acidic residues" evidence="1">
    <location>
        <begin position="757"/>
        <end position="766"/>
    </location>
</feature>
<feature type="domain" description="Autotransporter" evidence="2">
    <location>
        <begin position="591"/>
        <end position="873"/>
    </location>
</feature>
<dbReference type="EMBL" id="CP023345">
    <property type="protein sequence ID" value="ATW56201.1"/>
    <property type="molecule type" value="Genomic_DNA"/>
</dbReference>
<dbReference type="SUPFAM" id="SSF51126">
    <property type="entry name" value="Pectin lyase-like"/>
    <property type="match status" value="1"/>
</dbReference>
<dbReference type="Pfam" id="PF18883">
    <property type="entry name" value="AC_1"/>
    <property type="match status" value="1"/>
</dbReference>
<dbReference type="Gene3D" id="2.40.128.130">
    <property type="entry name" value="Autotransporter beta-domain"/>
    <property type="match status" value="1"/>
</dbReference>
<protein>
    <recommendedName>
        <fullName evidence="2">Autotransporter domain-containing protein</fullName>
    </recommendedName>
</protein>
<dbReference type="InterPro" id="IPR011050">
    <property type="entry name" value="Pectin_lyase_fold/virulence"/>
</dbReference>
<dbReference type="InterPro" id="IPR006315">
    <property type="entry name" value="OM_autotransptr_brl_dom"/>
</dbReference>
<dbReference type="InterPro" id="IPR050909">
    <property type="entry name" value="Bact_Autotransporter_VF"/>
</dbReference>
<accession>A0A2I5HLQ3</accession>
<dbReference type="InterPro" id="IPR043990">
    <property type="entry name" value="AC_1"/>
</dbReference>
<dbReference type="InterPro" id="IPR005546">
    <property type="entry name" value="Autotransporte_beta"/>
</dbReference>
<dbReference type="PANTHER" id="PTHR12338">
    <property type="entry name" value="AUTOTRANSPORTER"/>
    <property type="match status" value="1"/>
</dbReference>
<dbReference type="SMART" id="SM00869">
    <property type="entry name" value="Autotransporter"/>
    <property type="match status" value="1"/>
</dbReference>
<evidence type="ECO:0000313" key="3">
    <source>
        <dbReference type="EMBL" id="ATW56201.1"/>
    </source>
</evidence>
<dbReference type="InterPro" id="IPR036709">
    <property type="entry name" value="Autotransporte_beta_dom_sf"/>
</dbReference>
<evidence type="ECO:0000256" key="1">
    <source>
        <dbReference type="SAM" id="MobiDB-lite"/>
    </source>
</evidence>
<sequence>MITHPRTKPMNRRTATKYASTVTIFLTGSIATTGSATGSTEYLYDTEVAVVRDADDHTFIRSSETPWDTTARLIFEDRSGQGVTTLLNDKYKHGKTITDVYGAAGRLHIANPYKNSMGFEVKMGDGATAEEVLLDNGSLIVGTNAYVDKIENTSSSGYSRITNNGDIEEIDTTGTDGYSEVINNVTGRIKSHINATTITNAGTMLGQGSEGIKGTTILNRGTGLITGRQLTGSYITNYGTIVTGNPSTEAGINLSENKELQTGRLENYGEMLLGGAAAGIIVDNLYGDVSIVNYGKITSFGGLGTIGATKGEGGTLTIENNGEINAKAGGYAYLSMDDGSAVKIVNNGYIHGDVVKGESEHEHEGGYIEVVNSETGVWESTFTDSLVATRDGQLKNVDNRGILRTLTAWGGEASTLKSAVTENNGTIDISRNRLVIDGDYIGGENARLETSARLGGDDTVVPTLTITGTASGKTTKVKVNNLGGEGGTTVEGITVVAAKSTTGEGFTKDGRIVAGTYDYDLVRYETPEMTEWRLISTAVPGPTPGPTPEPVHKYRPEAAAYGENMRQANTLFLTGSDQRQAVGEYTDPVTGRTETSSLWLSQTGGHSTRHDASGQLKSDYNRYVVQLGGTVLSLSAGKDGHLDAGFQAGYGHASGDNRSGMTGYRARGTVSGHSTGIYGTWRQHREGQPGAYVSTTLQYSWLKNQVKGDDLAAEKYDARGTTLSLEGGYDLAVWQGGEQNSDSLFIRPRAQVTRMGVKADEHREANGTRVSQQGDGNMFSRTGVRVWLDKAVTKTQRVQPFVEANWLHNTRDFCSSMDGVRDCQVGNRDQAEVLAGVTGDVSRNVAVTAQAGGQFGSQASRDLAGTLNVSVKF</sequence>
<dbReference type="CDD" id="cd00253">
    <property type="entry name" value="PL_Passenger_AT"/>
    <property type="match status" value="1"/>
</dbReference>
<dbReference type="SUPFAM" id="SSF103515">
    <property type="entry name" value="Autotransporter"/>
    <property type="match status" value="1"/>
</dbReference>
<dbReference type="Gene3D" id="2.160.20.20">
    <property type="match status" value="1"/>
</dbReference>
<dbReference type="GO" id="GO:0019867">
    <property type="term" value="C:outer membrane"/>
    <property type="evidence" value="ECO:0007669"/>
    <property type="project" value="InterPro"/>
</dbReference>
<evidence type="ECO:0000313" key="4">
    <source>
        <dbReference type="Proteomes" id="UP000230639"/>
    </source>
</evidence>
<evidence type="ECO:0000259" key="2">
    <source>
        <dbReference type="PROSITE" id="PS51208"/>
    </source>
</evidence>
<reference evidence="3 4" key="1">
    <citation type="submission" date="2017-09" db="EMBL/GenBank/DDBJ databases">
        <title>Complete genome of Salmonella enterica subsp. diarizonae isolated from stool of a patient with bacterial enteropathy.</title>
        <authorList>
            <person name="Zhou J."/>
            <person name="Chen Q."/>
            <person name="Guo L."/>
            <person name="Fan J."/>
        </authorList>
    </citation>
    <scope>NUCLEOTIDE SEQUENCE [LARGE SCALE GENOMIC DNA]</scope>
    <source>
        <strain evidence="3 4">HZS154</strain>
    </source>
</reference>
<dbReference type="AlphaFoldDB" id="A0A2I5HLQ3"/>
<dbReference type="PANTHER" id="PTHR12338:SF5">
    <property type="entry name" value="ANTIGEN 43-RELATED"/>
    <property type="match status" value="1"/>
</dbReference>
<gene>
    <name evidence="3" type="ORF">CNQ75_17775</name>
</gene>
<dbReference type="InterPro" id="IPR012332">
    <property type="entry name" value="Autotransporter_pectin_lyase_C"/>
</dbReference>